<keyword evidence="5" id="KW-0812">Transmembrane</keyword>
<keyword evidence="8" id="KW-0175">Coiled coil</keyword>
<gene>
    <name evidence="9" type="ORF">O5404_03575</name>
</gene>
<evidence type="ECO:0000256" key="7">
    <source>
        <dbReference type="ARBA" id="ARBA00023237"/>
    </source>
</evidence>
<dbReference type="PANTHER" id="PTHR30026:SF20">
    <property type="entry name" value="OUTER MEMBRANE PROTEIN TOLC"/>
    <property type="match status" value="1"/>
</dbReference>
<keyword evidence="4" id="KW-1134">Transmembrane beta strand</keyword>
<evidence type="ECO:0000256" key="2">
    <source>
        <dbReference type="ARBA" id="ARBA00007613"/>
    </source>
</evidence>
<keyword evidence="6" id="KW-0472">Membrane</keyword>
<dbReference type="Proteomes" id="UP001164513">
    <property type="component" value="Chromosome"/>
</dbReference>
<feature type="coiled-coil region" evidence="8">
    <location>
        <begin position="118"/>
        <end position="145"/>
    </location>
</feature>
<protein>
    <submittedName>
        <fullName evidence="9">TolC family protein</fullName>
    </submittedName>
</protein>
<dbReference type="GO" id="GO:0009279">
    <property type="term" value="C:cell outer membrane"/>
    <property type="evidence" value="ECO:0007669"/>
    <property type="project" value="UniProtKB-SubCell"/>
</dbReference>
<evidence type="ECO:0000256" key="5">
    <source>
        <dbReference type="ARBA" id="ARBA00022692"/>
    </source>
</evidence>
<reference evidence="9" key="1">
    <citation type="submission" date="2022-12" db="EMBL/GenBank/DDBJ databases">
        <title>B. miyamotoi WGS.</title>
        <authorList>
            <person name="Gabriele M."/>
            <person name="Kuleshov K.V."/>
            <person name="Hepner S."/>
            <person name="Hoornstra D."/>
            <person name="Hovius J.W."/>
            <person name="Platonov A.E."/>
            <person name="Fingerle V."/>
            <person name="Strube C."/>
        </authorList>
    </citation>
    <scope>NUCLEOTIDE SEQUENCE</scope>
    <source>
        <strain evidence="9">ZStruIII14-9</strain>
    </source>
</reference>
<comment type="similarity">
    <text evidence="2">Belongs to the outer membrane factor (OMF) (TC 1.B.17) family.</text>
</comment>
<dbReference type="InterPro" id="IPR051906">
    <property type="entry name" value="TolC-like"/>
</dbReference>
<dbReference type="InterPro" id="IPR003423">
    <property type="entry name" value="OMP_efflux"/>
</dbReference>
<evidence type="ECO:0000256" key="3">
    <source>
        <dbReference type="ARBA" id="ARBA00022448"/>
    </source>
</evidence>
<dbReference type="Gene3D" id="1.20.1600.10">
    <property type="entry name" value="Outer membrane efflux proteins (OEP)"/>
    <property type="match status" value="1"/>
</dbReference>
<evidence type="ECO:0000313" key="10">
    <source>
        <dbReference type="Proteomes" id="UP001164513"/>
    </source>
</evidence>
<evidence type="ECO:0000256" key="4">
    <source>
        <dbReference type="ARBA" id="ARBA00022452"/>
    </source>
</evidence>
<proteinExistence type="inferred from homology"/>
<dbReference type="RefSeq" id="WP_152301056.1">
    <property type="nucleotide sequence ID" value="NZ_CP044625.1"/>
</dbReference>
<evidence type="ECO:0000313" key="9">
    <source>
        <dbReference type="EMBL" id="WAZ72245.1"/>
    </source>
</evidence>
<dbReference type="Pfam" id="PF02321">
    <property type="entry name" value="OEP"/>
    <property type="match status" value="1"/>
</dbReference>
<evidence type="ECO:0000256" key="1">
    <source>
        <dbReference type="ARBA" id="ARBA00004442"/>
    </source>
</evidence>
<dbReference type="GO" id="GO:1990281">
    <property type="term" value="C:efflux pump complex"/>
    <property type="evidence" value="ECO:0007669"/>
    <property type="project" value="TreeGrafter"/>
</dbReference>
<dbReference type="AlphaFoldDB" id="A0AAX3JP56"/>
<dbReference type="PANTHER" id="PTHR30026">
    <property type="entry name" value="OUTER MEMBRANE PROTEIN TOLC"/>
    <property type="match status" value="1"/>
</dbReference>
<dbReference type="GO" id="GO:0015288">
    <property type="term" value="F:porin activity"/>
    <property type="evidence" value="ECO:0007669"/>
    <property type="project" value="TreeGrafter"/>
</dbReference>
<dbReference type="EMBL" id="CP114720">
    <property type="protein sequence ID" value="WAZ72245.1"/>
    <property type="molecule type" value="Genomic_DNA"/>
</dbReference>
<evidence type="ECO:0000256" key="8">
    <source>
        <dbReference type="SAM" id="Coils"/>
    </source>
</evidence>
<keyword evidence="3" id="KW-0813">Transport</keyword>
<sequence>MQISAEDAVRMALKHGLDVQNAEYEEKIKKLHKDTSWNVFIPDLVISSSFSRSSFGIPNLIGNSHWSLGFGVFANFSISASDFSKIKFAILNYEDAKVTKDKVIKGIKLNVLKMYNELIALKNILEVLKSQLENSRIKVEQVRIAYNHGLISEIDYLDAKLKYSKFQPDLEQQIIKFKRTKEKFKLLLGLDVFQDFETIGELSDEILDVSLFDKVIDVNGSLEVRKLNGSAKIMKTMLNSLWLDTFLPKFSFSIYYGPGGIAFSNGLGNSSNQGFQFSLALTYSLSEILPFSKSFIGIWEQDYQLQILDNKIKNKIRELKANIIQKRKSIRLYKSILDNSKVNLEMSKRNYHVAFKAFNAGTLDLLKLNDIEASYKQSDLQLIKDKLNYANIILEYRDLVSELD</sequence>
<organism evidence="9 10">
    <name type="scientific">Borrelia miyamotoi</name>
    <dbReference type="NCBI Taxonomy" id="47466"/>
    <lineage>
        <taxon>Bacteria</taxon>
        <taxon>Pseudomonadati</taxon>
        <taxon>Spirochaetota</taxon>
        <taxon>Spirochaetia</taxon>
        <taxon>Spirochaetales</taxon>
        <taxon>Borreliaceae</taxon>
        <taxon>Borrelia</taxon>
    </lineage>
</organism>
<evidence type="ECO:0000256" key="6">
    <source>
        <dbReference type="ARBA" id="ARBA00023136"/>
    </source>
</evidence>
<keyword evidence="7" id="KW-0998">Cell outer membrane</keyword>
<comment type="subcellular location">
    <subcellularLocation>
        <location evidence="1">Cell outer membrane</location>
    </subcellularLocation>
</comment>
<accession>A0AAX3JP56</accession>
<name>A0AAX3JP56_9SPIR</name>
<dbReference type="GO" id="GO:0015562">
    <property type="term" value="F:efflux transmembrane transporter activity"/>
    <property type="evidence" value="ECO:0007669"/>
    <property type="project" value="InterPro"/>
</dbReference>
<dbReference type="SUPFAM" id="SSF56954">
    <property type="entry name" value="Outer membrane efflux proteins (OEP)"/>
    <property type="match status" value="1"/>
</dbReference>